<organism evidence="1 2">
    <name type="scientific">Meloidogyne enterolobii</name>
    <name type="common">Root-knot nematode worm</name>
    <name type="synonym">Meloidogyne mayaguensis</name>
    <dbReference type="NCBI Taxonomy" id="390850"/>
    <lineage>
        <taxon>Eukaryota</taxon>
        <taxon>Metazoa</taxon>
        <taxon>Ecdysozoa</taxon>
        <taxon>Nematoda</taxon>
        <taxon>Chromadorea</taxon>
        <taxon>Rhabditida</taxon>
        <taxon>Tylenchina</taxon>
        <taxon>Tylenchomorpha</taxon>
        <taxon>Tylenchoidea</taxon>
        <taxon>Meloidogynidae</taxon>
        <taxon>Meloidogyninae</taxon>
        <taxon>Meloidogyne</taxon>
    </lineage>
</organism>
<gene>
    <name evidence="1" type="ORF">MENTE1834_LOCUS44319</name>
</gene>
<proteinExistence type="predicted"/>
<accession>A0ACB1AYY0</accession>
<sequence>MIFRFYFEHPKFGSVLDIRNSGSFRIYENSPRTNNLIQEATQNSFLEYSTPTTFGPILKQLNVL</sequence>
<evidence type="ECO:0000313" key="1">
    <source>
        <dbReference type="EMBL" id="CAK5109954.1"/>
    </source>
</evidence>
<reference evidence="1" key="1">
    <citation type="submission" date="2023-11" db="EMBL/GenBank/DDBJ databases">
        <authorList>
            <person name="Poullet M."/>
        </authorList>
    </citation>
    <scope>NUCLEOTIDE SEQUENCE</scope>
    <source>
        <strain evidence="1">E1834</strain>
    </source>
</reference>
<comment type="caution">
    <text evidence="1">The sequence shown here is derived from an EMBL/GenBank/DDBJ whole genome shotgun (WGS) entry which is preliminary data.</text>
</comment>
<evidence type="ECO:0000313" key="2">
    <source>
        <dbReference type="Proteomes" id="UP001497535"/>
    </source>
</evidence>
<protein>
    <submittedName>
        <fullName evidence="1">Uncharacterized protein</fullName>
    </submittedName>
</protein>
<dbReference type="Proteomes" id="UP001497535">
    <property type="component" value="Unassembled WGS sequence"/>
</dbReference>
<name>A0ACB1AYY0_MELEN</name>
<keyword evidence="2" id="KW-1185">Reference proteome</keyword>
<dbReference type="EMBL" id="CAVMJV010000133">
    <property type="protein sequence ID" value="CAK5109954.1"/>
    <property type="molecule type" value="Genomic_DNA"/>
</dbReference>